<dbReference type="EMBL" id="CAJMXA010000457">
    <property type="protein sequence ID" value="CAE6431497.1"/>
    <property type="molecule type" value="Genomic_DNA"/>
</dbReference>
<evidence type="ECO:0000313" key="4">
    <source>
        <dbReference type="Proteomes" id="UP000663853"/>
    </source>
</evidence>
<evidence type="ECO:0000259" key="2">
    <source>
        <dbReference type="Pfam" id="PF24883"/>
    </source>
</evidence>
<evidence type="ECO:0000313" key="3">
    <source>
        <dbReference type="EMBL" id="CAE6431497.1"/>
    </source>
</evidence>
<proteinExistence type="predicted"/>
<organism evidence="3 4">
    <name type="scientific">Rhizoctonia solani</name>
    <dbReference type="NCBI Taxonomy" id="456999"/>
    <lineage>
        <taxon>Eukaryota</taxon>
        <taxon>Fungi</taxon>
        <taxon>Dikarya</taxon>
        <taxon>Basidiomycota</taxon>
        <taxon>Agaricomycotina</taxon>
        <taxon>Agaricomycetes</taxon>
        <taxon>Cantharellales</taxon>
        <taxon>Ceratobasidiaceae</taxon>
        <taxon>Rhizoctonia</taxon>
    </lineage>
</organism>
<dbReference type="AlphaFoldDB" id="A0A8H2XNJ7"/>
<dbReference type="InterPro" id="IPR056884">
    <property type="entry name" value="NPHP3-like_N"/>
</dbReference>
<evidence type="ECO:0000256" key="1">
    <source>
        <dbReference type="ARBA" id="ARBA00022737"/>
    </source>
</evidence>
<comment type="caution">
    <text evidence="3">The sequence shown here is derived from an EMBL/GenBank/DDBJ whole genome shotgun (WGS) entry which is preliminary data.</text>
</comment>
<accession>A0A8H2XNJ7</accession>
<protein>
    <recommendedName>
        <fullName evidence="2">Nephrocystin 3-like N-terminal domain-containing protein</fullName>
    </recommendedName>
</protein>
<dbReference type="Pfam" id="PF24883">
    <property type="entry name" value="NPHP3_N"/>
    <property type="match status" value="1"/>
</dbReference>
<reference evidence="3" key="1">
    <citation type="submission" date="2021-01" db="EMBL/GenBank/DDBJ databases">
        <authorList>
            <person name="Kaushik A."/>
        </authorList>
    </citation>
    <scope>NUCLEOTIDE SEQUENCE</scope>
    <source>
        <strain evidence="3">AG6-10EEA</strain>
    </source>
</reference>
<sequence>MLSPLKSVLHDLKELLMLYENAVDATKEYQILRSQLEGLFQDLSSHFTGGASQVMTTSIQNLCGAIESELRQTYGSQDRNNIPRYLQAERGLSEIMECYLRIQSRLERLVLNVNLSIWAIVDEQEVEARLAKITPSMSASYNSAEAALVRRRECTPKTREQVLQDLETWKNNRNGEKICWMNGMAGTGKTTISTTVCSILEKRHELGASFLCSRLLPECRNVKLILPTLAYQLARFSIPF</sequence>
<keyword evidence="1" id="KW-0677">Repeat</keyword>
<gene>
    <name evidence="3" type="ORF">RDB_LOCUS24479</name>
</gene>
<name>A0A8H2XNJ7_9AGAM</name>
<dbReference type="Proteomes" id="UP000663853">
    <property type="component" value="Unassembled WGS sequence"/>
</dbReference>
<feature type="domain" description="Nephrocystin 3-like N-terminal" evidence="2">
    <location>
        <begin position="158"/>
        <end position="235"/>
    </location>
</feature>